<dbReference type="InterPro" id="IPR039253">
    <property type="entry name" value="APLF"/>
</dbReference>
<dbReference type="Pfam" id="PF17913">
    <property type="entry name" value="FHA_2"/>
    <property type="match status" value="1"/>
</dbReference>
<dbReference type="InterPro" id="IPR008984">
    <property type="entry name" value="SMAD_FHA_dom_sf"/>
</dbReference>
<dbReference type="EMBL" id="OW152823">
    <property type="protein sequence ID" value="CAH2039884.1"/>
    <property type="molecule type" value="Genomic_DNA"/>
</dbReference>
<gene>
    <name evidence="9" type="ORF">IPOD504_LOCUS2077</name>
</gene>
<feature type="domain" description="PNK FHA" evidence="8">
    <location>
        <begin position="30"/>
        <end position="83"/>
    </location>
</feature>
<feature type="compositionally biased region" description="Basic and acidic residues" evidence="6">
    <location>
        <begin position="141"/>
        <end position="156"/>
    </location>
</feature>
<dbReference type="PANTHER" id="PTHR21315">
    <property type="entry name" value="APRATAXIN AND PNK-LIKE FACTOR-RELATED"/>
    <property type="match status" value="1"/>
</dbReference>
<dbReference type="Proteomes" id="UP000837857">
    <property type="component" value="Chromosome 11"/>
</dbReference>
<organism evidence="9 10">
    <name type="scientific">Iphiclides podalirius</name>
    <name type="common">scarce swallowtail</name>
    <dbReference type="NCBI Taxonomy" id="110791"/>
    <lineage>
        <taxon>Eukaryota</taxon>
        <taxon>Metazoa</taxon>
        <taxon>Ecdysozoa</taxon>
        <taxon>Arthropoda</taxon>
        <taxon>Hexapoda</taxon>
        <taxon>Insecta</taxon>
        <taxon>Pterygota</taxon>
        <taxon>Neoptera</taxon>
        <taxon>Endopterygota</taxon>
        <taxon>Lepidoptera</taxon>
        <taxon>Glossata</taxon>
        <taxon>Ditrysia</taxon>
        <taxon>Papilionoidea</taxon>
        <taxon>Papilionidae</taxon>
        <taxon>Papilioninae</taxon>
        <taxon>Iphiclides</taxon>
    </lineage>
</organism>
<reference evidence="9" key="1">
    <citation type="submission" date="2022-03" db="EMBL/GenBank/DDBJ databases">
        <authorList>
            <person name="Martin H S."/>
        </authorList>
    </citation>
    <scope>NUCLEOTIDE SEQUENCE</scope>
</reference>
<dbReference type="InterPro" id="IPR019406">
    <property type="entry name" value="APLF_PBZ"/>
</dbReference>
<evidence type="ECO:0000256" key="3">
    <source>
        <dbReference type="ARBA" id="ARBA00022801"/>
    </source>
</evidence>
<accession>A0ABN8HUD6</accession>
<feature type="compositionally biased region" description="Basic and acidic residues" evidence="6">
    <location>
        <begin position="200"/>
        <end position="214"/>
    </location>
</feature>
<proteinExistence type="predicted"/>
<feature type="compositionally biased region" description="Acidic residues" evidence="6">
    <location>
        <begin position="389"/>
        <end position="402"/>
    </location>
</feature>
<evidence type="ECO:0000313" key="10">
    <source>
        <dbReference type="Proteomes" id="UP000837857"/>
    </source>
</evidence>
<evidence type="ECO:0000259" key="7">
    <source>
        <dbReference type="Pfam" id="PF10283"/>
    </source>
</evidence>
<keyword evidence="2" id="KW-0227">DNA damage</keyword>
<evidence type="ECO:0008006" key="11">
    <source>
        <dbReference type="Google" id="ProtNLM"/>
    </source>
</evidence>
<feature type="region of interest" description="Disordered" evidence="6">
    <location>
        <begin position="347"/>
        <end position="419"/>
    </location>
</feature>
<keyword evidence="10" id="KW-1185">Reference proteome</keyword>
<keyword evidence="5" id="KW-0539">Nucleus</keyword>
<dbReference type="PANTHER" id="PTHR21315:SF2">
    <property type="entry name" value="APRATAXIN AND PNK-LIKE FACTOR"/>
    <property type="match status" value="1"/>
</dbReference>
<keyword evidence="3" id="KW-0378">Hydrolase</keyword>
<evidence type="ECO:0000256" key="6">
    <source>
        <dbReference type="SAM" id="MobiDB-lite"/>
    </source>
</evidence>
<feature type="non-terminal residue" evidence="9">
    <location>
        <position position="1"/>
    </location>
</feature>
<feature type="compositionally biased region" description="Low complexity" evidence="6">
    <location>
        <begin position="218"/>
        <end position="234"/>
    </location>
</feature>
<dbReference type="CDD" id="cd22671">
    <property type="entry name" value="FHA_APTX-like"/>
    <property type="match status" value="1"/>
</dbReference>
<keyword evidence="4" id="KW-0234">DNA repair</keyword>
<evidence type="ECO:0000313" key="9">
    <source>
        <dbReference type="EMBL" id="CAH2039884.1"/>
    </source>
</evidence>
<name>A0ABN8HUD6_9NEOP</name>
<evidence type="ECO:0000256" key="4">
    <source>
        <dbReference type="ARBA" id="ARBA00023204"/>
    </source>
</evidence>
<evidence type="ECO:0000256" key="1">
    <source>
        <dbReference type="ARBA" id="ARBA00004123"/>
    </source>
</evidence>
<feature type="region of interest" description="Disordered" evidence="6">
    <location>
        <begin position="132"/>
        <end position="248"/>
    </location>
</feature>
<evidence type="ECO:0000256" key="5">
    <source>
        <dbReference type="ARBA" id="ARBA00023242"/>
    </source>
</evidence>
<evidence type="ECO:0000259" key="8">
    <source>
        <dbReference type="Pfam" id="PF17913"/>
    </source>
</evidence>
<feature type="domain" description="PBZ-type" evidence="7">
    <location>
        <begin position="248"/>
        <end position="273"/>
    </location>
</feature>
<dbReference type="SUPFAM" id="SSF49879">
    <property type="entry name" value="SMAD/FHA domain"/>
    <property type="match status" value="1"/>
</dbReference>
<dbReference type="Pfam" id="PF10283">
    <property type="entry name" value="zf-CCHH"/>
    <property type="match status" value="1"/>
</dbReference>
<feature type="compositionally biased region" description="Polar residues" evidence="6">
    <location>
        <begin position="407"/>
        <end position="419"/>
    </location>
</feature>
<dbReference type="InterPro" id="IPR041388">
    <property type="entry name" value="FHA_2"/>
</dbReference>
<comment type="subcellular location">
    <subcellularLocation>
        <location evidence="1">Nucleus</location>
    </subcellularLocation>
</comment>
<protein>
    <recommendedName>
        <fullName evidence="11">Aprataxin and PNK-like factor</fullName>
    </recommendedName>
</protein>
<sequence length="419" mass="46831">MCVIRVIEHSQGIASLVALNMFKLVRIDDEYHSEIVLKDGKQVIGRDQMFECDDKRISRRHAELEAMVDSVCIKALHTNPCFFVKHNMAVAQILKQNTAINGCHGDKTWLSTKQPMILASSKEDTVKEECKELTSADNSTDQDKEIAESLTDRQTEAPDSPSLSSKDNVDELTQEYQPCKPTVQSPSKRCLIKQEPSSPDVKKVKIERDSDDTKAQCSSGLPSSSGDSSNAGDSSPPPAVPQNTNTKRERCMYGKDCYRRNPQHKARFSHPADADWGAGAQAECPYGYACARRDPRHWRDHSHPYGMHPPPPQGIKKKRSHIVQRNGNIFYINANTVNFYDDHFEAEDTDGESRKRKRAKVAEVQGPIVQGKRARRPLAPPGGAWSGTESDEDPYGTDDSEEWSPPSDLSESQDYSQTV</sequence>
<dbReference type="Gene3D" id="2.60.200.20">
    <property type="match status" value="1"/>
</dbReference>
<evidence type="ECO:0000256" key="2">
    <source>
        <dbReference type="ARBA" id="ARBA00022763"/>
    </source>
</evidence>